<dbReference type="WBParaSite" id="Hba_20828">
    <property type="protein sequence ID" value="Hba_20828"/>
    <property type="gene ID" value="Hba_20828"/>
</dbReference>
<organism evidence="3 4">
    <name type="scientific">Heterorhabditis bacteriophora</name>
    <name type="common">Entomopathogenic nematode worm</name>
    <dbReference type="NCBI Taxonomy" id="37862"/>
    <lineage>
        <taxon>Eukaryota</taxon>
        <taxon>Metazoa</taxon>
        <taxon>Ecdysozoa</taxon>
        <taxon>Nematoda</taxon>
        <taxon>Chromadorea</taxon>
        <taxon>Rhabditida</taxon>
        <taxon>Rhabditina</taxon>
        <taxon>Rhabditomorpha</taxon>
        <taxon>Strongyloidea</taxon>
        <taxon>Heterorhabditidae</taxon>
        <taxon>Heterorhabditis</taxon>
    </lineage>
</organism>
<keyword evidence="1" id="KW-0479">Metal-binding</keyword>
<dbReference type="PROSITE" id="PS00028">
    <property type="entry name" value="ZINC_FINGER_C2H2_1"/>
    <property type="match status" value="1"/>
</dbReference>
<keyword evidence="1" id="KW-0862">Zinc</keyword>
<proteinExistence type="predicted"/>
<evidence type="ECO:0000259" key="2">
    <source>
        <dbReference type="PROSITE" id="PS50157"/>
    </source>
</evidence>
<name>A0A1I7XTL0_HETBA</name>
<keyword evidence="1" id="KW-0863">Zinc-finger</keyword>
<dbReference type="GO" id="GO:0008270">
    <property type="term" value="F:zinc ion binding"/>
    <property type="evidence" value="ECO:0007669"/>
    <property type="project" value="UniProtKB-KW"/>
</dbReference>
<reference evidence="4" key="1">
    <citation type="submission" date="2016-11" db="UniProtKB">
        <authorList>
            <consortium name="WormBaseParasite"/>
        </authorList>
    </citation>
    <scope>IDENTIFICATION</scope>
</reference>
<feature type="domain" description="C2H2-type" evidence="2">
    <location>
        <begin position="81"/>
        <end position="104"/>
    </location>
</feature>
<keyword evidence="3" id="KW-1185">Reference proteome</keyword>
<evidence type="ECO:0000313" key="4">
    <source>
        <dbReference type="WBParaSite" id="Hba_20828"/>
    </source>
</evidence>
<evidence type="ECO:0000256" key="1">
    <source>
        <dbReference type="PROSITE-ProRule" id="PRU00042"/>
    </source>
</evidence>
<sequence>MTNPNFIYAAKPGFVNIRLGAVVLKCIDSVPPVYTQVEIVSTSSINGLDEDSCRTSRKRKFDDGMTMTESGFNTTRQQYEVSCSYCDRKLKSESSLRRHVTYVHDLVEEICKVEGCPQLV</sequence>
<evidence type="ECO:0000313" key="3">
    <source>
        <dbReference type="Proteomes" id="UP000095283"/>
    </source>
</evidence>
<dbReference type="AlphaFoldDB" id="A0A1I7XTL0"/>
<accession>A0A1I7XTL0</accession>
<dbReference type="InterPro" id="IPR013087">
    <property type="entry name" value="Znf_C2H2_type"/>
</dbReference>
<protein>
    <submittedName>
        <fullName evidence="4">C2H2-type domain-containing protein</fullName>
    </submittedName>
</protein>
<dbReference type="Proteomes" id="UP000095283">
    <property type="component" value="Unplaced"/>
</dbReference>
<dbReference type="PROSITE" id="PS50157">
    <property type="entry name" value="ZINC_FINGER_C2H2_2"/>
    <property type="match status" value="1"/>
</dbReference>